<organism evidence="2 3">
    <name type="scientific">Helobdella robusta</name>
    <name type="common">Californian leech</name>
    <dbReference type="NCBI Taxonomy" id="6412"/>
    <lineage>
        <taxon>Eukaryota</taxon>
        <taxon>Metazoa</taxon>
        <taxon>Spiralia</taxon>
        <taxon>Lophotrochozoa</taxon>
        <taxon>Annelida</taxon>
        <taxon>Clitellata</taxon>
        <taxon>Hirudinea</taxon>
        <taxon>Rhynchobdellida</taxon>
        <taxon>Glossiphoniidae</taxon>
        <taxon>Helobdella</taxon>
    </lineage>
</organism>
<evidence type="ECO:0000313" key="2">
    <source>
        <dbReference type="EnsemblMetazoa" id="HelroP179449"/>
    </source>
</evidence>
<gene>
    <name evidence="2" type="primary">20207304</name>
    <name evidence="1" type="ORF">HELRODRAFT_179449</name>
</gene>
<reference evidence="1 3" key="2">
    <citation type="journal article" date="2013" name="Nature">
        <title>Insights into bilaterian evolution from three spiralian genomes.</title>
        <authorList>
            <person name="Simakov O."/>
            <person name="Marletaz F."/>
            <person name="Cho S.J."/>
            <person name="Edsinger-Gonzales E."/>
            <person name="Havlak P."/>
            <person name="Hellsten U."/>
            <person name="Kuo D.H."/>
            <person name="Larsson T."/>
            <person name="Lv J."/>
            <person name="Arendt D."/>
            <person name="Savage R."/>
            <person name="Osoegawa K."/>
            <person name="de Jong P."/>
            <person name="Grimwood J."/>
            <person name="Chapman J.A."/>
            <person name="Shapiro H."/>
            <person name="Aerts A."/>
            <person name="Otillar R.P."/>
            <person name="Terry A.Y."/>
            <person name="Boore J.L."/>
            <person name="Grigoriev I.V."/>
            <person name="Lindberg D.R."/>
            <person name="Seaver E.C."/>
            <person name="Weisblat D.A."/>
            <person name="Putnam N.H."/>
            <person name="Rokhsar D.S."/>
        </authorList>
    </citation>
    <scope>NUCLEOTIDE SEQUENCE</scope>
</reference>
<dbReference type="CTD" id="20207304"/>
<dbReference type="EMBL" id="KB097528">
    <property type="protein sequence ID" value="ESN95380.1"/>
    <property type="molecule type" value="Genomic_DNA"/>
</dbReference>
<dbReference type="EMBL" id="AMQM01006848">
    <property type="status" value="NOT_ANNOTATED_CDS"/>
    <property type="molecule type" value="Genomic_DNA"/>
</dbReference>
<dbReference type="eggNOG" id="ENOG502RTB3">
    <property type="taxonomic scope" value="Eukaryota"/>
</dbReference>
<dbReference type="RefSeq" id="XP_009026537.1">
    <property type="nucleotide sequence ID" value="XM_009028289.1"/>
</dbReference>
<dbReference type="InParanoid" id="T1FEQ5"/>
<reference evidence="3" key="1">
    <citation type="submission" date="2012-12" db="EMBL/GenBank/DDBJ databases">
        <authorList>
            <person name="Hellsten U."/>
            <person name="Grimwood J."/>
            <person name="Chapman J.A."/>
            <person name="Shapiro H."/>
            <person name="Aerts A."/>
            <person name="Otillar R.P."/>
            <person name="Terry A.Y."/>
            <person name="Boore J.L."/>
            <person name="Simakov O."/>
            <person name="Marletaz F."/>
            <person name="Cho S.-J."/>
            <person name="Edsinger-Gonzales E."/>
            <person name="Havlak P."/>
            <person name="Kuo D.-H."/>
            <person name="Larsson T."/>
            <person name="Lv J."/>
            <person name="Arendt D."/>
            <person name="Savage R."/>
            <person name="Osoegawa K."/>
            <person name="de Jong P."/>
            <person name="Lindberg D.R."/>
            <person name="Seaver E.C."/>
            <person name="Weisblat D.A."/>
            <person name="Putnam N.H."/>
            <person name="Grigoriev I.V."/>
            <person name="Rokhsar D.S."/>
        </authorList>
    </citation>
    <scope>NUCLEOTIDE SEQUENCE</scope>
</reference>
<dbReference type="AlphaFoldDB" id="T1FEQ5"/>
<keyword evidence="3" id="KW-1185">Reference proteome</keyword>
<evidence type="ECO:0000313" key="3">
    <source>
        <dbReference type="Proteomes" id="UP000015101"/>
    </source>
</evidence>
<sequence length="119" mass="13265">MWRWGGRVWAPRFGFNPGSVLKEPSGISAHDGRRPDECTLIPWRAGRCLAWDVTVPGTHAERYVNLTSKECGLVAARAADEKMKKYGNALPSMEFLPICMEVLGPMDPNTLKSFNPFVT</sequence>
<protein>
    <submittedName>
        <fullName evidence="1 2">Uncharacterized protein</fullName>
    </submittedName>
</protein>
<accession>T1FEQ5</accession>
<dbReference type="HOGENOM" id="CLU_2064004_0_0_1"/>
<evidence type="ECO:0000313" key="1">
    <source>
        <dbReference type="EMBL" id="ESN95380.1"/>
    </source>
</evidence>
<dbReference type="Proteomes" id="UP000015101">
    <property type="component" value="Unassembled WGS sequence"/>
</dbReference>
<dbReference type="GeneID" id="20207304"/>
<dbReference type="KEGG" id="hro:HELRODRAFT_179449"/>
<name>T1FEQ5_HELRO</name>
<reference evidence="2" key="3">
    <citation type="submission" date="2015-06" db="UniProtKB">
        <authorList>
            <consortium name="EnsemblMetazoa"/>
        </authorList>
    </citation>
    <scope>IDENTIFICATION</scope>
</reference>
<dbReference type="EnsemblMetazoa" id="HelroT179449">
    <property type="protein sequence ID" value="HelroP179449"/>
    <property type="gene ID" value="HelroG179449"/>
</dbReference>
<dbReference type="OrthoDB" id="7433202at2759"/>
<proteinExistence type="predicted"/>